<evidence type="ECO:0000256" key="4">
    <source>
        <dbReference type="ARBA" id="ARBA00023163"/>
    </source>
</evidence>
<dbReference type="PROSITE" id="PS50110">
    <property type="entry name" value="RESPONSE_REGULATORY"/>
    <property type="match status" value="1"/>
</dbReference>
<dbReference type="PANTHER" id="PTHR31442">
    <property type="entry name" value="HOMEODOMAIN-LIKE SUPERFAMILY PROTEIN-RELATED"/>
    <property type="match status" value="1"/>
</dbReference>
<accession>A0AB40CHK5</accession>
<feature type="domain" description="Response regulatory" evidence="8">
    <location>
        <begin position="1"/>
        <end position="39"/>
    </location>
</feature>
<comment type="subcellular location">
    <subcellularLocation>
        <location evidence="1">Nucleus</location>
    </subcellularLocation>
</comment>
<dbReference type="FunFam" id="1.10.10.60:FF:000007">
    <property type="entry name" value="Two-component response regulator"/>
    <property type="match status" value="1"/>
</dbReference>
<evidence type="ECO:0000256" key="1">
    <source>
        <dbReference type="ARBA" id="ARBA00004123"/>
    </source>
</evidence>
<dbReference type="GO" id="GO:0000160">
    <property type="term" value="P:phosphorelay signal transduction system"/>
    <property type="evidence" value="ECO:0007669"/>
    <property type="project" value="InterPro"/>
</dbReference>
<dbReference type="InterPro" id="IPR001789">
    <property type="entry name" value="Sig_transdc_resp-reg_receiver"/>
</dbReference>
<dbReference type="SUPFAM" id="SSF52172">
    <property type="entry name" value="CheY-like"/>
    <property type="match status" value="1"/>
</dbReference>
<dbReference type="GO" id="GO:0003677">
    <property type="term" value="F:DNA binding"/>
    <property type="evidence" value="ECO:0007669"/>
    <property type="project" value="UniProtKB-KW"/>
</dbReference>
<dbReference type="InterPro" id="IPR044841">
    <property type="entry name" value="LUX/BOA-like"/>
</dbReference>
<proteinExistence type="predicted"/>
<evidence type="ECO:0000256" key="3">
    <source>
        <dbReference type="ARBA" id="ARBA00023125"/>
    </source>
</evidence>
<protein>
    <submittedName>
        <fullName evidence="10">Two-component response regulator EHD1-like</fullName>
    </submittedName>
</protein>
<dbReference type="InterPro" id="IPR006447">
    <property type="entry name" value="Myb_dom_plants"/>
</dbReference>
<keyword evidence="5" id="KW-0539">Nucleus</keyword>
<evidence type="ECO:0000313" key="9">
    <source>
        <dbReference type="Proteomes" id="UP001515500"/>
    </source>
</evidence>
<dbReference type="Gene3D" id="1.10.10.60">
    <property type="entry name" value="Homeodomain-like"/>
    <property type="match status" value="1"/>
</dbReference>
<feature type="compositionally biased region" description="Basic and acidic residues" evidence="7">
    <location>
        <begin position="172"/>
        <end position="186"/>
    </location>
</feature>
<keyword evidence="4" id="KW-0804">Transcription</keyword>
<feature type="region of interest" description="Disordered" evidence="7">
    <location>
        <begin position="159"/>
        <end position="189"/>
    </location>
</feature>
<name>A0AB40CHK5_DIOCR</name>
<dbReference type="PANTHER" id="PTHR31442:SF40">
    <property type="entry name" value="HOMEODOMAIN-LIKE SUPERFAMILY PROTEIN"/>
    <property type="match status" value="1"/>
</dbReference>
<evidence type="ECO:0000313" key="10">
    <source>
        <dbReference type="RefSeq" id="XP_039138125.1"/>
    </source>
</evidence>
<evidence type="ECO:0000259" key="8">
    <source>
        <dbReference type="PROSITE" id="PS50110"/>
    </source>
</evidence>
<sequence>MSWNGETSTLMKFIAYGACDYLVKPVTLKELKNIWTHVFRKQIGDQMKYLLRSESNTTTTMCSNRLKKRSCDFSSSSIPNDNYNNDELVTDVRNLKKSRLHWTRQLHKQFVAAVSTIGLNKAVPKKIMKIMNVEQLTREQVASHLQKYKIYMKRLQNSMHGDGVESSSSHETSLHHELKNKEKFRSSENSTAVLEDQSPFLSEVINELHAFEPSHYH</sequence>
<reference evidence="10" key="1">
    <citation type="submission" date="2025-08" db="UniProtKB">
        <authorList>
            <consortium name="RefSeq"/>
        </authorList>
    </citation>
    <scope>IDENTIFICATION</scope>
</reference>
<dbReference type="GeneID" id="120275570"/>
<dbReference type="InterPro" id="IPR011006">
    <property type="entry name" value="CheY-like_superfamily"/>
</dbReference>
<keyword evidence="2" id="KW-0805">Transcription regulation</keyword>
<dbReference type="GO" id="GO:0003700">
    <property type="term" value="F:DNA-binding transcription factor activity"/>
    <property type="evidence" value="ECO:0007669"/>
    <property type="project" value="InterPro"/>
</dbReference>
<gene>
    <name evidence="10" type="primary">LOC120275570</name>
</gene>
<dbReference type="Pfam" id="PF00249">
    <property type="entry name" value="Myb_DNA-binding"/>
    <property type="match status" value="1"/>
</dbReference>
<dbReference type="NCBIfam" id="TIGR01557">
    <property type="entry name" value="myb_SHAQKYF"/>
    <property type="match status" value="1"/>
</dbReference>
<dbReference type="InterPro" id="IPR009057">
    <property type="entry name" value="Homeodomain-like_sf"/>
</dbReference>
<dbReference type="Gene3D" id="3.40.50.2300">
    <property type="match status" value="1"/>
</dbReference>
<evidence type="ECO:0000256" key="6">
    <source>
        <dbReference type="PROSITE-ProRule" id="PRU00169"/>
    </source>
</evidence>
<evidence type="ECO:0000256" key="7">
    <source>
        <dbReference type="SAM" id="MobiDB-lite"/>
    </source>
</evidence>
<dbReference type="SUPFAM" id="SSF46689">
    <property type="entry name" value="Homeodomain-like"/>
    <property type="match status" value="1"/>
</dbReference>
<dbReference type="Proteomes" id="UP001515500">
    <property type="component" value="Chromosome 14"/>
</dbReference>
<organism evidence="9 10">
    <name type="scientific">Dioscorea cayennensis subsp. rotundata</name>
    <name type="common">White Guinea yam</name>
    <name type="synonym">Dioscorea rotundata</name>
    <dbReference type="NCBI Taxonomy" id="55577"/>
    <lineage>
        <taxon>Eukaryota</taxon>
        <taxon>Viridiplantae</taxon>
        <taxon>Streptophyta</taxon>
        <taxon>Embryophyta</taxon>
        <taxon>Tracheophyta</taxon>
        <taxon>Spermatophyta</taxon>
        <taxon>Magnoliopsida</taxon>
        <taxon>Liliopsida</taxon>
        <taxon>Dioscoreales</taxon>
        <taxon>Dioscoreaceae</taxon>
        <taxon>Dioscorea</taxon>
    </lineage>
</organism>
<evidence type="ECO:0000256" key="2">
    <source>
        <dbReference type="ARBA" id="ARBA00023015"/>
    </source>
</evidence>
<keyword evidence="9" id="KW-1185">Reference proteome</keyword>
<keyword evidence="3" id="KW-0238">DNA-binding</keyword>
<dbReference type="RefSeq" id="XP_039138125.1">
    <property type="nucleotide sequence ID" value="XM_039282191.1"/>
</dbReference>
<evidence type="ECO:0000256" key="5">
    <source>
        <dbReference type="ARBA" id="ARBA00023242"/>
    </source>
</evidence>
<dbReference type="InterPro" id="IPR001005">
    <property type="entry name" value="SANT/Myb"/>
</dbReference>
<comment type="caution">
    <text evidence="6">Lacks conserved residue(s) required for the propagation of feature annotation.</text>
</comment>
<dbReference type="AlphaFoldDB" id="A0AB40CHK5"/>
<dbReference type="GO" id="GO:0005634">
    <property type="term" value="C:nucleus"/>
    <property type="evidence" value="ECO:0007669"/>
    <property type="project" value="UniProtKB-SubCell"/>
</dbReference>